<dbReference type="EC" id="2.7.1.55" evidence="2"/>
<dbReference type="InterPro" id="IPR043129">
    <property type="entry name" value="ATPase_NBD"/>
</dbReference>
<organism evidence="2 3">
    <name type="scientific">Anaerofilum hominis</name>
    <dbReference type="NCBI Taxonomy" id="2763016"/>
    <lineage>
        <taxon>Bacteria</taxon>
        <taxon>Bacillati</taxon>
        <taxon>Bacillota</taxon>
        <taxon>Clostridia</taxon>
        <taxon>Eubacteriales</taxon>
        <taxon>Oscillospiraceae</taxon>
        <taxon>Anaerofilum</taxon>
    </lineage>
</organism>
<dbReference type="Gene3D" id="3.30.420.40">
    <property type="match status" value="2"/>
</dbReference>
<dbReference type="EMBL" id="JACONZ010000003">
    <property type="protein sequence ID" value="MBC5581898.1"/>
    <property type="molecule type" value="Genomic_DNA"/>
</dbReference>
<dbReference type="SUPFAM" id="SSF53067">
    <property type="entry name" value="Actin-like ATPase domain"/>
    <property type="match status" value="1"/>
</dbReference>
<keyword evidence="3" id="KW-1185">Reference proteome</keyword>
<dbReference type="GO" id="GO:0008787">
    <property type="term" value="F:D-allose kinase activity"/>
    <property type="evidence" value="ECO:0007669"/>
    <property type="project" value="UniProtKB-EC"/>
</dbReference>
<dbReference type="Pfam" id="PF00480">
    <property type="entry name" value="ROK"/>
    <property type="match status" value="1"/>
</dbReference>
<dbReference type="RefSeq" id="WP_186888254.1">
    <property type="nucleotide sequence ID" value="NZ_JACONZ010000003.1"/>
</dbReference>
<dbReference type="Proteomes" id="UP000659630">
    <property type="component" value="Unassembled WGS sequence"/>
</dbReference>
<evidence type="ECO:0000313" key="2">
    <source>
        <dbReference type="EMBL" id="MBC5581898.1"/>
    </source>
</evidence>
<keyword evidence="2" id="KW-0808">Transferase</keyword>
<dbReference type="CDD" id="cd24070">
    <property type="entry name" value="ASKHA_NBD_ROK_AlsK"/>
    <property type="match status" value="1"/>
</dbReference>
<evidence type="ECO:0000256" key="1">
    <source>
        <dbReference type="ARBA" id="ARBA00006479"/>
    </source>
</evidence>
<dbReference type="InterPro" id="IPR000600">
    <property type="entry name" value="ROK"/>
</dbReference>
<reference evidence="2" key="1">
    <citation type="submission" date="2020-08" db="EMBL/GenBank/DDBJ databases">
        <title>Genome public.</title>
        <authorList>
            <person name="Liu C."/>
            <person name="Sun Q."/>
        </authorList>
    </citation>
    <scope>NUCLEOTIDE SEQUENCE</scope>
    <source>
        <strain evidence="2">BX8</strain>
    </source>
</reference>
<comment type="similarity">
    <text evidence="1">Belongs to the ROK (NagC/XylR) family.</text>
</comment>
<proteinExistence type="inferred from homology"/>
<dbReference type="PANTHER" id="PTHR18964">
    <property type="entry name" value="ROK (REPRESSOR, ORF, KINASE) FAMILY"/>
    <property type="match status" value="1"/>
</dbReference>
<dbReference type="NCBIfam" id="NF007251">
    <property type="entry name" value="PRK09698.1"/>
    <property type="match status" value="1"/>
</dbReference>
<name>A0A923I7U8_9FIRM</name>
<dbReference type="AlphaFoldDB" id="A0A923I7U8"/>
<dbReference type="PANTHER" id="PTHR18964:SF149">
    <property type="entry name" value="BIFUNCTIONAL UDP-N-ACETYLGLUCOSAMINE 2-EPIMERASE_N-ACETYLMANNOSAMINE KINASE"/>
    <property type="match status" value="1"/>
</dbReference>
<keyword evidence="2" id="KW-0418">Kinase</keyword>
<accession>A0A923I7U8</accession>
<comment type="caution">
    <text evidence="2">The sequence shown here is derived from an EMBL/GenBank/DDBJ whole genome shotgun (WGS) entry which is preliminary data.</text>
</comment>
<gene>
    <name evidence="2" type="primary">alsK</name>
    <name evidence="2" type="ORF">H8S23_10290</name>
</gene>
<protein>
    <submittedName>
        <fullName evidence="2">Allose kinase</fullName>
        <ecNumber evidence="2">2.7.1.55</ecNumber>
    </submittedName>
</protein>
<evidence type="ECO:0000313" key="3">
    <source>
        <dbReference type="Proteomes" id="UP000659630"/>
    </source>
</evidence>
<sequence length="310" mass="33950">MKKNFVIGVDIGGTRVRMGCVDATYRLQNTRMAFCSTLFGTENTVGAVCDVLKNYIRDFKGKSDILGISIGVPSTLSRDRKTIISTPNIPGLDNIRLGEIVEKELGLSTILERDVNFLLYNDIERLKLDTSGTVIGCYVGTGFGNAVMVEGNLLIGKNGTACELGHIPVPGNAERCSCGNFGCVETIASGRKLSELRDAYLPGAEMCEMFLKHYPTCGFLRDFIDYLSIPVATEINIFDPDYVILGGGVLAMPGFPTGDFENSIRRHVRKPAPEKELEIVYASDDIYNGVRGAGIYGFKKLMARTKKEEE</sequence>